<evidence type="ECO:0000256" key="1">
    <source>
        <dbReference type="SAM" id="Phobius"/>
    </source>
</evidence>
<feature type="domain" description="HDOD" evidence="2">
    <location>
        <begin position="109"/>
        <end position="300"/>
    </location>
</feature>
<organism evidence="3 4">
    <name type="scientific">Spongiibacter thalassae</name>
    <dbReference type="NCBI Taxonomy" id="2721624"/>
    <lineage>
        <taxon>Bacteria</taxon>
        <taxon>Pseudomonadati</taxon>
        <taxon>Pseudomonadota</taxon>
        <taxon>Gammaproteobacteria</taxon>
        <taxon>Cellvibrionales</taxon>
        <taxon>Spongiibacteraceae</taxon>
        <taxon>Spongiibacter</taxon>
    </lineage>
</organism>
<keyword evidence="1" id="KW-0812">Transmembrane</keyword>
<dbReference type="Proteomes" id="UP000765845">
    <property type="component" value="Unassembled WGS sequence"/>
</dbReference>
<dbReference type="Pfam" id="PF08668">
    <property type="entry name" value="HDOD"/>
    <property type="match status" value="1"/>
</dbReference>
<keyword evidence="4" id="KW-1185">Reference proteome</keyword>
<proteinExistence type="predicted"/>
<reference evidence="3 4" key="1">
    <citation type="submission" date="2020-04" db="EMBL/GenBank/DDBJ databases">
        <authorList>
            <person name="Yoon J."/>
        </authorList>
    </citation>
    <scope>NUCLEOTIDE SEQUENCE [LARGE SCALE GENOMIC DNA]</scope>
    <source>
        <strain evidence="3 4">KMU-166</strain>
    </source>
</reference>
<dbReference type="RefSeq" id="WP_168450790.1">
    <property type="nucleotide sequence ID" value="NZ_JAAWWK010000004.1"/>
</dbReference>
<dbReference type="PANTHER" id="PTHR33525">
    <property type="match status" value="1"/>
</dbReference>
<dbReference type="InterPro" id="IPR013976">
    <property type="entry name" value="HDOD"/>
</dbReference>
<name>A0ABX1GH63_9GAMM</name>
<evidence type="ECO:0000259" key="2">
    <source>
        <dbReference type="PROSITE" id="PS51833"/>
    </source>
</evidence>
<accession>A0ABX1GH63</accession>
<evidence type="ECO:0000313" key="4">
    <source>
        <dbReference type="Proteomes" id="UP000765845"/>
    </source>
</evidence>
<sequence>MFDYHVEVLLIAAGAGLFASGVVYLWLERRQVEPAVFSESSAAGGEVVSASPRQKGINVRVFAQMDEAVYRRAFGEDCSGQQALDEPHAQIYREVCAEIPGVIHQPEYFPRKPLILPQLLAAIRHEENSLKALVDIIIQDPVLTVGVLKQANSAYYRVSEKPIESLGKSVTLLGADGLRSLVASSLLQPVFMVDKGCFDNFSATYWLMAQNTALVAQTYARASRTSDSFTAHLLGLTYYLSYIVIFRLSIARYKAAELTPHSETLIALINSHAAPLSESIADAWALPVEIRRALGGASPAGADASPLGVALYVGRVCAMAVLTDQDRKSQEQLVAQLLKSRGIPNAVIKTVWRKVHTLYE</sequence>
<comment type="caution">
    <text evidence="3">The sequence shown here is derived from an EMBL/GenBank/DDBJ whole genome shotgun (WGS) entry which is preliminary data.</text>
</comment>
<dbReference type="Gene3D" id="1.10.3210.10">
    <property type="entry name" value="Hypothetical protein af1432"/>
    <property type="match status" value="1"/>
</dbReference>
<evidence type="ECO:0000313" key="3">
    <source>
        <dbReference type="EMBL" id="NKI18270.1"/>
    </source>
</evidence>
<dbReference type="InterPro" id="IPR052340">
    <property type="entry name" value="RNase_Y/CdgJ"/>
</dbReference>
<gene>
    <name evidence="3" type="ORF">HCU74_12715</name>
</gene>
<dbReference type="PANTHER" id="PTHR33525:SF6">
    <property type="entry name" value="HDOD DOMAIN-CONTAINING PROTEIN"/>
    <property type="match status" value="1"/>
</dbReference>
<dbReference type="EMBL" id="JAAWWK010000004">
    <property type="protein sequence ID" value="NKI18270.1"/>
    <property type="molecule type" value="Genomic_DNA"/>
</dbReference>
<dbReference type="SUPFAM" id="SSF109604">
    <property type="entry name" value="HD-domain/PDEase-like"/>
    <property type="match status" value="1"/>
</dbReference>
<feature type="transmembrane region" description="Helical" evidence="1">
    <location>
        <begin position="6"/>
        <end position="27"/>
    </location>
</feature>
<keyword evidence="1" id="KW-0472">Membrane</keyword>
<keyword evidence="1" id="KW-1133">Transmembrane helix</keyword>
<dbReference type="PROSITE" id="PS51833">
    <property type="entry name" value="HDOD"/>
    <property type="match status" value="1"/>
</dbReference>
<protein>
    <submittedName>
        <fullName evidence="3">HDOD domain-containing protein</fullName>
    </submittedName>
</protein>